<dbReference type="OrthoDB" id="9805474at2"/>
<reference evidence="3 4" key="1">
    <citation type="submission" date="2018-12" db="EMBL/GenBank/DDBJ databases">
        <title>Sequencing of bacterial isolates from soil warming experiment in Harvard Forest, Massachusetts, USA.</title>
        <authorList>
            <person name="Deangelis K."/>
        </authorList>
    </citation>
    <scope>NUCLEOTIDE SEQUENCE [LARGE SCALE GENOMIC DNA]</scope>
    <source>
        <strain evidence="3 4">EB153</strain>
    </source>
</reference>
<dbReference type="NCBIfam" id="TIGR00254">
    <property type="entry name" value="GGDEF"/>
    <property type="match status" value="1"/>
</dbReference>
<dbReference type="Pfam" id="PF00990">
    <property type="entry name" value="GGDEF"/>
    <property type="match status" value="1"/>
</dbReference>
<dbReference type="PANTHER" id="PTHR46663:SF2">
    <property type="entry name" value="GGDEF DOMAIN-CONTAINING PROTEIN"/>
    <property type="match status" value="1"/>
</dbReference>
<dbReference type="InterPro" id="IPR000160">
    <property type="entry name" value="GGDEF_dom"/>
</dbReference>
<accession>A0A428ML78</accession>
<name>A0A428ML78_9BACT</name>
<sequence length="432" mass="48703">MNYQLLPDLAAMATLLTILYFLRRRHPQERVGLWLVGLLFIFLEAIAHALYTPTGPRHIPSHIVALDAYLAAGIIFLWAAAQPLYPRTSTLRYLLINTLPLAAVLTVYGLDVRRPGIYLIFVACGLILGVISPFILNRTWRLGKAWWLVLVQLAIWIPAWFFASNGQYRDAAYYPLFLLYLCIAVVFQLSLPRKSLGKVAIVAGFVVWSLVFLLHSWVSNHPQFTPVAAEIWDWQKFLVTIGMLLVMLEQQVASNEWYALHDQLTGLPNRRLFEDRLTAALFTAQRNRTRAAVLMIDLNGFKQINDSLGHEVGDKLLQHVARNLRHSIRMPDTLARLGGDEFIIIATDLPSDLPPSLIADRSLDRISHALRKPFAVAGNTLAVTGSVGVAIYPDDTTDEILLRRLADGRMYEQKRKIHAEPSASEPLAFQAR</sequence>
<comment type="caution">
    <text evidence="3">The sequence shown here is derived from an EMBL/GenBank/DDBJ whole genome shotgun (WGS) entry which is preliminary data.</text>
</comment>
<evidence type="ECO:0000259" key="2">
    <source>
        <dbReference type="PROSITE" id="PS50887"/>
    </source>
</evidence>
<dbReference type="CDD" id="cd01949">
    <property type="entry name" value="GGDEF"/>
    <property type="match status" value="1"/>
</dbReference>
<dbReference type="EMBL" id="RSDW01000001">
    <property type="protein sequence ID" value="RSL17632.1"/>
    <property type="molecule type" value="Genomic_DNA"/>
</dbReference>
<dbReference type="InterPro" id="IPR029787">
    <property type="entry name" value="Nucleotide_cyclase"/>
</dbReference>
<dbReference type="InterPro" id="IPR043128">
    <property type="entry name" value="Rev_trsase/Diguanyl_cyclase"/>
</dbReference>
<organism evidence="3 4">
    <name type="scientific">Edaphobacter aggregans</name>
    <dbReference type="NCBI Taxonomy" id="570835"/>
    <lineage>
        <taxon>Bacteria</taxon>
        <taxon>Pseudomonadati</taxon>
        <taxon>Acidobacteriota</taxon>
        <taxon>Terriglobia</taxon>
        <taxon>Terriglobales</taxon>
        <taxon>Acidobacteriaceae</taxon>
        <taxon>Edaphobacter</taxon>
    </lineage>
</organism>
<keyword evidence="1" id="KW-1133">Transmembrane helix</keyword>
<dbReference type="Proteomes" id="UP000269669">
    <property type="component" value="Unassembled WGS sequence"/>
</dbReference>
<keyword evidence="4" id="KW-1185">Reference proteome</keyword>
<dbReference type="SMART" id="SM00267">
    <property type="entry name" value="GGDEF"/>
    <property type="match status" value="1"/>
</dbReference>
<feature type="transmembrane region" description="Helical" evidence="1">
    <location>
        <begin position="116"/>
        <end position="136"/>
    </location>
</feature>
<dbReference type="PANTHER" id="PTHR46663">
    <property type="entry name" value="DIGUANYLATE CYCLASE DGCT-RELATED"/>
    <property type="match status" value="1"/>
</dbReference>
<feature type="transmembrane region" description="Helical" evidence="1">
    <location>
        <begin position="31"/>
        <end position="51"/>
    </location>
</feature>
<feature type="transmembrane region" description="Helical" evidence="1">
    <location>
        <begin position="93"/>
        <end position="110"/>
    </location>
</feature>
<evidence type="ECO:0000256" key="1">
    <source>
        <dbReference type="SAM" id="Phobius"/>
    </source>
</evidence>
<evidence type="ECO:0000313" key="3">
    <source>
        <dbReference type="EMBL" id="RSL17632.1"/>
    </source>
</evidence>
<feature type="transmembrane region" description="Helical" evidence="1">
    <location>
        <begin position="199"/>
        <end position="218"/>
    </location>
</feature>
<keyword evidence="1" id="KW-0472">Membrane</keyword>
<feature type="transmembrane region" description="Helical" evidence="1">
    <location>
        <begin position="6"/>
        <end position="22"/>
    </location>
</feature>
<keyword evidence="1" id="KW-0812">Transmembrane</keyword>
<protein>
    <submittedName>
        <fullName evidence="3">Diguanylate cyclase (GGDEF)-like protein</fullName>
    </submittedName>
</protein>
<dbReference type="PROSITE" id="PS50887">
    <property type="entry name" value="GGDEF"/>
    <property type="match status" value="1"/>
</dbReference>
<proteinExistence type="predicted"/>
<dbReference type="AlphaFoldDB" id="A0A428ML78"/>
<dbReference type="RefSeq" id="WP_125486099.1">
    <property type="nucleotide sequence ID" value="NZ_RSDW01000001.1"/>
</dbReference>
<feature type="transmembrane region" description="Helical" evidence="1">
    <location>
        <begin position="171"/>
        <end position="187"/>
    </location>
</feature>
<dbReference type="SUPFAM" id="SSF55073">
    <property type="entry name" value="Nucleotide cyclase"/>
    <property type="match status" value="1"/>
</dbReference>
<evidence type="ECO:0000313" key="4">
    <source>
        <dbReference type="Proteomes" id="UP000269669"/>
    </source>
</evidence>
<gene>
    <name evidence="3" type="ORF">EDE15_3167</name>
</gene>
<dbReference type="Gene3D" id="3.30.70.270">
    <property type="match status" value="1"/>
</dbReference>
<feature type="domain" description="GGDEF" evidence="2">
    <location>
        <begin position="289"/>
        <end position="431"/>
    </location>
</feature>
<dbReference type="InterPro" id="IPR052163">
    <property type="entry name" value="DGC-Regulatory_Protein"/>
</dbReference>
<feature type="transmembrane region" description="Helical" evidence="1">
    <location>
        <begin position="63"/>
        <end position="81"/>
    </location>
</feature>
<feature type="transmembrane region" description="Helical" evidence="1">
    <location>
        <begin position="145"/>
        <end position="165"/>
    </location>
</feature>